<accession>A0A8J3ATQ1</accession>
<dbReference type="PANTHER" id="PTHR46797">
    <property type="entry name" value="HTH-TYPE TRANSCRIPTIONAL REGULATOR"/>
    <property type="match status" value="1"/>
</dbReference>
<dbReference type="InterPro" id="IPR010982">
    <property type="entry name" value="Lambda_DNA-bd_dom_sf"/>
</dbReference>
<dbReference type="InterPro" id="IPR050807">
    <property type="entry name" value="TransReg_Diox_bact_type"/>
</dbReference>
<dbReference type="Gene3D" id="1.10.260.40">
    <property type="entry name" value="lambda repressor-like DNA-binding domains"/>
    <property type="match status" value="1"/>
</dbReference>
<dbReference type="RefSeq" id="WP_088001256.1">
    <property type="nucleotide sequence ID" value="NZ_BMHB01000002.1"/>
</dbReference>
<keyword evidence="1" id="KW-0238">DNA-binding</keyword>
<dbReference type="SMART" id="SM00530">
    <property type="entry name" value="HTH_XRE"/>
    <property type="match status" value="1"/>
</dbReference>
<sequence>MIGKNIYEIRKKKGLTLTELAEQANISKSYLSNIEREINHNPSIQVMGKISKVLGVDLKNLLANKPENPIIPESDWLDLVKELKESGIEIEKLHEYRSVFEFIKWQNNEHKRE</sequence>
<evidence type="ECO:0000256" key="1">
    <source>
        <dbReference type="ARBA" id="ARBA00023125"/>
    </source>
</evidence>
<dbReference type="PROSITE" id="PS50943">
    <property type="entry name" value="HTH_CROC1"/>
    <property type="match status" value="1"/>
</dbReference>
<evidence type="ECO:0000313" key="4">
    <source>
        <dbReference type="Proteomes" id="UP000626244"/>
    </source>
</evidence>
<dbReference type="EMBL" id="BMHB01000002">
    <property type="protein sequence ID" value="GGI16652.1"/>
    <property type="molecule type" value="Genomic_DNA"/>
</dbReference>
<dbReference type="Pfam" id="PF01381">
    <property type="entry name" value="HTH_3"/>
    <property type="match status" value="1"/>
</dbReference>
<organism evidence="3 4">
    <name type="scientific">Gottfriedia solisilvae</name>
    <dbReference type="NCBI Taxonomy" id="1516104"/>
    <lineage>
        <taxon>Bacteria</taxon>
        <taxon>Bacillati</taxon>
        <taxon>Bacillota</taxon>
        <taxon>Bacilli</taxon>
        <taxon>Bacillales</taxon>
        <taxon>Bacillaceae</taxon>
        <taxon>Gottfriedia</taxon>
    </lineage>
</organism>
<evidence type="ECO:0000313" key="3">
    <source>
        <dbReference type="EMBL" id="GGI16652.1"/>
    </source>
</evidence>
<proteinExistence type="predicted"/>
<evidence type="ECO:0000259" key="2">
    <source>
        <dbReference type="PROSITE" id="PS50943"/>
    </source>
</evidence>
<dbReference type="Proteomes" id="UP000626244">
    <property type="component" value="Unassembled WGS sequence"/>
</dbReference>
<comment type="caution">
    <text evidence="3">The sequence shown here is derived from an EMBL/GenBank/DDBJ whole genome shotgun (WGS) entry which is preliminary data.</text>
</comment>
<protein>
    <recommendedName>
        <fullName evidence="2">HTH cro/C1-type domain-containing protein</fullName>
    </recommendedName>
</protein>
<reference evidence="4" key="1">
    <citation type="journal article" date="2019" name="Int. J. Syst. Evol. Microbiol.">
        <title>The Global Catalogue of Microorganisms (GCM) 10K type strain sequencing project: providing services to taxonomists for standard genome sequencing and annotation.</title>
        <authorList>
            <consortium name="The Broad Institute Genomics Platform"/>
            <consortium name="The Broad Institute Genome Sequencing Center for Infectious Disease"/>
            <person name="Wu L."/>
            <person name="Ma J."/>
        </authorList>
    </citation>
    <scope>NUCLEOTIDE SEQUENCE [LARGE SCALE GENOMIC DNA]</scope>
    <source>
        <strain evidence="4">CGMCC 1.14993</strain>
    </source>
</reference>
<dbReference type="GO" id="GO:0003677">
    <property type="term" value="F:DNA binding"/>
    <property type="evidence" value="ECO:0007669"/>
    <property type="project" value="UniProtKB-KW"/>
</dbReference>
<dbReference type="InterPro" id="IPR001387">
    <property type="entry name" value="Cro/C1-type_HTH"/>
</dbReference>
<dbReference type="AlphaFoldDB" id="A0A8J3ATQ1"/>
<dbReference type="SUPFAM" id="SSF47413">
    <property type="entry name" value="lambda repressor-like DNA-binding domains"/>
    <property type="match status" value="1"/>
</dbReference>
<dbReference type="GO" id="GO:0005829">
    <property type="term" value="C:cytosol"/>
    <property type="evidence" value="ECO:0007669"/>
    <property type="project" value="TreeGrafter"/>
</dbReference>
<feature type="domain" description="HTH cro/C1-type" evidence="2">
    <location>
        <begin position="6"/>
        <end position="61"/>
    </location>
</feature>
<dbReference type="PANTHER" id="PTHR46797:SF1">
    <property type="entry name" value="METHYLPHOSPHONATE SYNTHASE"/>
    <property type="match status" value="1"/>
</dbReference>
<dbReference type="CDD" id="cd00093">
    <property type="entry name" value="HTH_XRE"/>
    <property type="match status" value="1"/>
</dbReference>
<dbReference type="OrthoDB" id="1859224at2"/>
<dbReference type="GO" id="GO:0003700">
    <property type="term" value="F:DNA-binding transcription factor activity"/>
    <property type="evidence" value="ECO:0007669"/>
    <property type="project" value="TreeGrafter"/>
</dbReference>
<gene>
    <name evidence="3" type="ORF">GCM10007380_34030</name>
</gene>
<keyword evidence="4" id="KW-1185">Reference proteome</keyword>
<name>A0A8J3ATQ1_9BACI</name>